<name>A0A418FAY5_APHAT</name>
<dbReference type="Proteomes" id="UP000285430">
    <property type="component" value="Unassembled WGS sequence"/>
</dbReference>
<dbReference type="AlphaFoldDB" id="A0A418FAY5"/>
<sequence length="429" mass="48618">MMSAPWKPRLPHDDHPEFNRRNKLAFKIDHELPPTNQEHDDTVDLTCIESDLQQYLHLVDGLNDVRATLPRQNTPFQTWMWKHACLNQPTDPTEPYSLEFYLDTERGMVVFAMACVCALQAEQRSSVPLLDDDTSSSSTIVKDTWRRAAGLFHEATARLPPSSPLHPFLHIWVQLCVVHAHAVEMHHVQAGLDTTSHVQLARYESAISRGGHSACVAAQSFVAHMSSPTSTTTCQQMRWLVLVYKTLCKASYCMSEVVLYESKHPGWDDINNIALLFCDAVIKSKLPMPPQYPHRACVYFTKLMQTLVAAHHDSVAHAMDIKSTLQGTAKSVSWTHALRPDIPTIRRQHGQLPHYFARFKSHQQRDHLLSISIPTRRRLWEYGVEPFTPRLDARQLTRGLSLPALPLASSSAVDAEHATTLTPYHGRRV</sequence>
<dbReference type="EMBL" id="QUTH01002332">
    <property type="protein sequence ID" value="RHZ26553.1"/>
    <property type="molecule type" value="Genomic_DNA"/>
</dbReference>
<evidence type="ECO:0000313" key="2">
    <source>
        <dbReference type="Proteomes" id="UP000285430"/>
    </source>
</evidence>
<protein>
    <recommendedName>
        <fullName evidence="3">BRO1 domain-containing protein</fullName>
    </recommendedName>
</protein>
<organism evidence="1 2">
    <name type="scientific">Aphanomyces astaci</name>
    <name type="common">Crayfish plague agent</name>
    <dbReference type="NCBI Taxonomy" id="112090"/>
    <lineage>
        <taxon>Eukaryota</taxon>
        <taxon>Sar</taxon>
        <taxon>Stramenopiles</taxon>
        <taxon>Oomycota</taxon>
        <taxon>Saprolegniomycetes</taxon>
        <taxon>Saprolegniales</taxon>
        <taxon>Verrucalvaceae</taxon>
        <taxon>Aphanomyces</taxon>
    </lineage>
</organism>
<comment type="caution">
    <text evidence="1">The sequence shown here is derived from an EMBL/GenBank/DDBJ whole genome shotgun (WGS) entry which is preliminary data.</text>
</comment>
<proteinExistence type="predicted"/>
<gene>
    <name evidence="1" type="ORF">DYB37_006600</name>
</gene>
<accession>A0A418FAY5</accession>
<evidence type="ECO:0008006" key="3">
    <source>
        <dbReference type="Google" id="ProtNLM"/>
    </source>
</evidence>
<reference evidence="1 2" key="1">
    <citation type="submission" date="2018-08" db="EMBL/GenBank/DDBJ databases">
        <title>Aphanomyces genome sequencing and annotation.</title>
        <authorList>
            <person name="Minardi D."/>
            <person name="Oidtmann B."/>
            <person name="Van Der Giezen M."/>
            <person name="Studholme D.J."/>
        </authorList>
    </citation>
    <scope>NUCLEOTIDE SEQUENCE [LARGE SCALE GENOMIC DNA]</scope>
    <source>
        <strain evidence="1 2">Da</strain>
    </source>
</reference>
<dbReference type="VEuPathDB" id="FungiDB:H257_11832"/>
<evidence type="ECO:0000313" key="1">
    <source>
        <dbReference type="EMBL" id="RHZ26553.1"/>
    </source>
</evidence>